<sequence length="86" mass="10335">MGHWQAYWRLFFVNLAAKQVLGFGVYQFLGYFMLLGAYNMPLLGMFYPFTNSFSFVQFMHLCSGFLLHWYKLVHFIIFVYYPNNYG</sequence>
<evidence type="ECO:0000313" key="2">
    <source>
        <dbReference type="EMBL" id="RFM27498.1"/>
    </source>
</evidence>
<keyword evidence="1" id="KW-0472">Membrane</keyword>
<reference evidence="2 3" key="1">
    <citation type="submission" date="2018-08" db="EMBL/GenBank/DDBJ databases">
        <title>Chitinophagaceae sp. K23C18032701, a novel bacterium isolated from forest soil.</title>
        <authorList>
            <person name="Wang C."/>
        </authorList>
    </citation>
    <scope>NUCLEOTIDE SEQUENCE [LARGE SCALE GENOMIC DNA]</scope>
    <source>
        <strain evidence="2 3">K23C18032701</strain>
    </source>
</reference>
<feature type="transmembrane region" description="Helical" evidence="1">
    <location>
        <begin position="58"/>
        <end position="81"/>
    </location>
</feature>
<evidence type="ECO:0000256" key="1">
    <source>
        <dbReference type="SAM" id="Phobius"/>
    </source>
</evidence>
<accession>A0A3E1NI84</accession>
<feature type="transmembrane region" description="Helical" evidence="1">
    <location>
        <begin position="20"/>
        <end position="38"/>
    </location>
</feature>
<keyword evidence="3" id="KW-1185">Reference proteome</keyword>
<keyword evidence="1" id="KW-0812">Transmembrane</keyword>
<dbReference type="AlphaFoldDB" id="A0A3E1NI84"/>
<evidence type="ECO:0000313" key="3">
    <source>
        <dbReference type="Proteomes" id="UP000261284"/>
    </source>
</evidence>
<gene>
    <name evidence="2" type="ORF">DXN05_15930</name>
</gene>
<dbReference type="Proteomes" id="UP000261284">
    <property type="component" value="Unassembled WGS sequence"/>
</dbReference>
<protein>
    <submittedName>
        <fullName evidence="2">Uncharacterized protein</fullName>
    </submittedName>
</protein>
<comment type="caution">
    <text evidence="2">The sequence shown here is derived from an EMBL/GenBank/DDBJ whole genome shotgun (WGS) entry which is preliminary data.</text>
</comment>
<keyword evidence="1" id="KW-1133">Transmembrane helix</keyword>
<proteinExistence type="predicted"/>
<name>A0A3E1NI84_9BACT</name>
<organism evidence="2 3">
    <name type="scientific">Deminuibacter soli</name>
    <dbReference type="NCBI Taxonomy" id="2291815"/>
    <lineage>
        <taxon>Bacteria</taxon>
        <taxon>Pseudomonadati</taxon>
        <taxon>Bacteroidota</taxon>
        <taxon>Chitinophagia</taxon>
        <taxon>Chitinophagales</taxon>
        <taxon>Chitinophagaceae</taxon>
        <taxon>Deminuibacter</taxon>
    </lineage>
</organism>
<dbReference type="EMBL" id="QTJU01000005">
    <property type="protein sequence ID" value="RFM27498.1"/>
    <property type="molecule type" value="Genomic_DNA"/>
</dbReference>